<feature type="compositionally biased region" description="Polar residues" evidence="4">
    <location>
        <begin position="107"/>
        <end position="118"/>
    </location>
</feature>
<dbReference type="Proteomes" id="UP000694888">
    <property type="component" value="Unplaced"/>
</dbReference>
<evidence type="ECO:0000313" key="8">
    <source>
        <dbReference type="RefSeq" id="XP_012946651.1"/>
    </source>
</evidence>
<gene>
    <name evidence="8" type="primary">LOC106014132</name>
</gene>
<feature type="signal peptide" evidence="5">
    <location>
        <begin position="1"/>
        <end position="46"/>
    </location>
</feature>
<dbReference type="InterPro" id="IPR003112">
    <property type="entry name" value="Olfac-like_dom"/>
</dbReference>
<feature type="chain" id="PRO_5047437924" evidence="5">
    <location>
        <begin position="47"/>
        <end position="602"/>
    </location>
</feature>
<name>A0ABM1AFI1_APLCA</name>
<feature type="region of interest" description="Disordered" evidence="4">
    <location>
        <begin position="95"/>
        <end position="165"/>
    </location>
</feature>
<evidence type="ECO:0000256" key="4">
    <source>
        <dbReference type="SAM" id="MobiDB-lite"/>
    </source>
</evidence>
<feature type="compositionally biased region" description="Basic and acidic residues" evidence="4">
    <location>
        <begin position="316"/>
        <end position="325"/>
    </location>
</feature>
<dbReference type="InterPro" id="IPR050605">
    <property type="entry name" value="Olfactomedin-like_domain"/>
</dbReference>
<comment type="caution">
    <text evidence="3">Lacks conserved residue(s) required for the propagation of feature annotation.</text>
</comment>
<dbReference type="Pfam" id="PF02191">
    <property type="entry name" value="OLF"/>
    <property type="match status" value="1"/>
</dbReference>
<dbReference type="SMART" id="SM00284">
    <property type="entry name" value="OLF"/>
    <property type="match status" value="1"/>
</dbReference>
<feature type="region of interest" description="Disordered" evidence="4">
    <location>
        <begin position="305"/>
        <end position="341"/>
    </location>
</feature>
<evidence type="ECO:0000259" key="6">
    <source>
        <dbReference type="PROSITE" id="PS51132"/>
    </source>
</evidence>
<keyword evidence="5" id="KW-0732">Signal</keyword>
<dbReference type="PROSITE" id="PS51132">
    <property type="entry name" value="OLF"/>
    <property type="match status" value="1"/>
</dbReference>
<organism evidence="7 8">
    <name type="scientific">Aplysia californica</name>
    <name type="common">California sea hare</name>
    <dbReference type="NCBI Taxonomy" id="6500"/>
    <lineage>
        <taxon>Eukaryota</taxon>
        <taxon>Metazoa</taxon>
        <taxon>Spiralia</taxon>
        <taxon>Lophotrochozoa</taxon>
        <taxon>Mollusca</taxon>
        <taxon>Gastropoda</taxon>
        <taxon>Heterobranchia</taxon>
        <taxon>Euthyneura</taxon>
        <taxon>Tectipleura</taxon>
        <taxon>Aplysiida</taxon>
        <taxon>Aplysioidea</taxon>
        <taxon>Aplysiidae</taxon>
        <taxon>Aplysia</taxon>
    </lineage>
</organism>
<reference evidence="8" key="1">
    <citation type="submission" date="2025-08" db="UniProtKB">
        <authorList>
            <consortium name="RefSeq"/>
        </authorList>
    </citation>
    <scope>IDENTIFICATION</scope>
</reference>
<keyword evidence="2" id="KW-0964">Secreted</keyword>
<protein>
    <submittedName>
        <fullName evidence="8">Noelin-2</fullName>
    </submittedName>
</protein>
<dbReference type="GeneID" id="106014132"/>
<proteinExistence type="predicted"/>
<dbReference type="PANTHER" id="PTHR23192:SF87">
    <property type="entry name" value="AMASSIN-3"/>
    <property type="match status" value="1"/>
</dbReference>
<feature type="compositionally biased region" description="Basic and acidic residues" evidence="4">
    <location>
        <begin position="136"/>
        <end position="147"/>
    </location>
</feature>
<accession>A0ABM1AFI1</accession>
<evidence type="ECO:0000256" key="2">
    <source>
        <dbReference type="ARBA" id="ARBA00022525"/>
    </source>
</evidence>
<evidence type="ECO:0000313" key="7">
    <source>
        <dbReference type="Proteomes" id="UP000694888"/>
    </source>
</evidence>
<feature type="region of interest" description="Disordered" evidence="4">
    <location>
        <begin position="547"/>
        <end position="568"/>
    </location>
</feature>
<feature type="domain" description="Olfactomedin-like" evidence="6">
    <location>
        <begin position="322"/>
        <end position="600"/>
    </location>
</feature>
<evidence type="ECO:0000256" key="1">
    <source>
        <dbReference type="ARBA" id="ARBA00004613"/>
    </source>
</evidence>
<evidence type="ECO:0000256" key="5">
    <source>
        <dbReference type="SAM" id="SignalP"/>
    </source>
</evidence>
<sequence>MWTEVSSPRRPICGASGGCLSLVRSMLLLLLLSLLLQLSFLPGGHAGQAGQTETCEYDLDLTHNTVKIICQGSPGKVNVYAETATLQADEVTSPIGGQVGEYKKPGNSGSQAKGTTGSRQDDPGSRTRTSGGGSREPSRAGKPEKPGQQDSVPNTRPIPGRQGVPTAVYHTPFAEYVWNATRKLDKAKRQLSTYTDSIRNTTTRLAVGDLKLRDDMKNLKETSNSATELKEGIIAAMRNQYNFIRSTLLARNYELERLVTSLSMLVEVTSDGLHNTLDAHKRVMDEMLQVNTTLLAVRRMVSNELRKRGTRKKGKGDKPKDKCPKDISAIGSGHARQMDSTSGSYMVESYNPNDYRPVYVMKGAGPNDQLLEFDVDADVAYNLVGRYYSLPFFCVGTGHAVFRRHFYCHKSASNRVVKYHLKRMDIVSELVLPGAAWADPAVAGHSDIDLAVDEFGLWALYATHSSAGKLVISKINHRLMEVERTWQTSYPLHLLGKSFLVCGVLYATDSVKDTPTFLRYVYNTETGKEQILEPGDMPFPNFAPLVSPEDGTTTGGSQGQPGWRGKDNSNTSMLSYDFRQSKLFAWNNGRIEAFPIYFKDMP</sequence>
<evidence type="ECO:0000256" key="3">
    <source>
        <dbReference type="PROSITE-ProRule" id="PRU00446"/>
    </source>
</evidence>
<dbReference type="RefSeq" id="XP_012946651.1">
    <property type="nucleotide sequence ID" value="XM_013091197.2"/>
</dbReference>
<keyword evidence="7" id="KW-1185">Reference proteome</keyword>
<comment type="subcellular location">
    <subcellularLocation>
        <location evidence="1">Secreted</location>
    </subcellularLocation>
</comment>
<dbReference type="PANTHER" id="PTHR23192">
    <property type="entry name" value="OLFACTOMEDIN-RELATED"/>
    <property type="match status" value="1"/>
</dbReference>